<evidence type="ECO:0000256" key="8">
    <source>
        <dbReference type="ARBA" id="ARBA00033765"/>
    </source>
</evidence>
<comment type="function">
    <text evidence="1 13">Catalyzes the methylthiolation of N6-(dimethylallyl)adenosine (i(6)A), leading to the formation of 2-methylthio-N6-(dimethylallyl)adenosine (ms(2)i(6)A) at position 37 in tRNAs that read codons beginning with uridine.</text>
</comment>
<comment type="subcellular location">
    <subcellularLocation>
        <location evidence="13">Cytoplasm</location>
    </subcellularLocation>
</comment>
<evidence type="ECO:0000313" key="17">
    <source>
        <dbReference type="EMBL" id="HIW93111.1"/>
    </source>
</evidence>
<dbReference type="SUPFAM" id="SSF102114">
    <property type="entry name" value="Radical SAM enzymes"/>
    <property type="match status" value="1"/>
</dbReference>
<dbReference type="HAMAP" id="MF_01864">
    <property type="entry name" value="tRNA_metthiotr_MiaB"/>
    <property type="match status" value="1"/>
</dbReference>
<keyword evidence="3 13" id="KW-0808">Transferase</keyword>
<gene>
    <name evidence="13 17" type="primary">miaB</name>
    <name evidence="17" type="ORF">H9868_01080</name>
</gene>
<reference evidence="17" key="1">
    <citation type="journal article" date="2021" name="PeerJ">
        <title>Extensive microbial diversity within the chicken gut microbiome revealed by metagenomics and culture.</title>
        <authorList>
            <person name="Gilroy R."/>
            <person name="Ravi A."/>
            <person name="Getino M."/>
            <person name="Pursley I."/>
            <person name="Horton D.L."/>
            <person name="Alikhan N.F."/>
            <person name="Baker D."/>
            <person name="Gharbi K."/>
            <person name="Hall N."/>
            <person name="Watson M."/>
            <person name="Adriaenssens E.M."/>
            <person name="Foster-Nyarko E."/>
            <person name="Jarju S."/>
            <person name="Secka A."/>
            <person name="Antonio M."/>
            <person name="Oren A."/>
            <person name="Chaudhuri R.R."/>
            <person name="La Ragione R."/>
            <person name="Hildebrand F."/>
            <person name="Pallen M.J."/>
        </authorList>
    </citation>
    <scope>NUCLEOTIDE SEQUENCE</scope>
    <source>
        <strain evidence="17">ChiGjej6B6-1540</strain>
    </source>
</reference>
<evidence type="ECO:0000256" key="2">
    <source>
        <dbReference type="ARBA" id="ARBA00022485"/>
    </source>
</evidence>
<evidence type="ECO:0000256" key="1">
    <source>
        <dbReference type="ARBA" id="ARBA00003234"/>
    </source>
</evidence>
<dbReference type="SFLD" id="SFLDG01082">
    <property type="entry name" value="B12-binding_domain_containing"/>
    <property type="match status" value="1"/>
</dbReference>
<evidence type="ECO:0000256" key="13">
    <source>
        <dbReference type="HAMAP-Rule" id="MF_01864"/>
    </source>
</evidence>
<dbReference type="EC" id="2.8.4.3" evidence="8 13"/>
<comment type="catalytic activity">
    <reaction evidence="9 13">
        <text>N(6)-dimethylallyladenosine(37) in tRNA + (sulfur carrier)-SH + AH2 + 2 S-adenosyl-L-methionine = 2-methylsulfanyl-N(6)-dimethylallyladenosine(37) in tRNA + (sulfur carrier)-H + 5'-deoxyadenosine + L-methionine + A + S-adenosyl-L-homocysteine + 2 H(+)</text>
        <dbReference type="Rhea" id="RHEA:37067"/>
        <dbReference type="Rhea" id="RHEA-COMP:10375"/>
        <dbReference type="Rhea" id="RHEA-COMP:10376"/>
        <dbReference type="Rhea" id="RHEA-COMP:14737"/>
        <dbReference type="Rhea" id="RHEA-COMP:14739"/>
        <dbReference type="ChEBI" id="CHEBI:13193"/>
        <dbReference type="ChEBI" id="CHEBI:15378"/>
        <dbReference type="ChEBI" id="CHEBI:17319"/>
        <dbReference type="ChEBI" id="CHEBI:17499"/>
        <dbReference type="ChEBI" id="CHEBI:29917"/>
        <dbReference type="ChEBI" id="CHEBI:57844"/>
        <dbReference type="ChEBI" id="CHEBI:57856"/>
        <dbReference type="ChEBI" id="CHEBI:59789"/>
        <dbReference type="ChEBI" id="CHEBI:64428"/>
        <dbReference type="ChEBI" id="CHEBI:74415"/>
        <dbReference type="ChEBI" id="CHEBI:74417"/>
        <dbReference type="EC" id="2.8.4.3"/>
    </reaction>
</comment>
<keyword evidence="4 13" id="KW-0949">S-adenosyl-L-methionine</keyword>
<dbReference type="PROSITE" id="PS50926">
    <property type="entry name" value="TRAM"/>
    <property type="match status" value="1"/>
</dbReference>
<evidence type="ECO:0000259" key="15">
    <source>
        <dbReference type="PROSITE" id="PS51449"/>
    </source>
</evidence>
<feature type="binding site" evidence="13">
    <location>
        <position position="63"/>
    </location>
    <ligand>
        <name>[4Fe-4S] cluster</name>
        <dbReference type="ChEBI" id="CHEBI:49883"/>
        <label>1</label>
    </ligand>
</feature>
<evidence type="ECO:0000259" key="14">
    <source>
        <dbReference type="PROSITE" id="PS50926"/>
    </source>
</evidence>
<dbReference type="SFLD" id="SFLDF00273">
    <property type="entry name" value="(dimethylallyl)adenosine_tRNA"/>
    <property type="match status" value="1"/>
</dbReference>
<protein>
    <recommendedName>
        <fullName evidence="10 13">tRNA-2-methylthio-N(6)-dimethylallyladenosine synthase</fullName>
        <ecNumber evidence="8 13">2.8.4.3</ecNumber>
    </recommendedName>
    <alternativeName>
        <fullName evidence="12 13">(Dimethylallyl)adenosine tRNA methylthiotransferase MiaB</fullName>
    </alternativeName>
    <alternativeName>
        <fullName evidence="11 13">tRNA-i(6)A37 methylthiotransferase</fullName>
    </alternativeName>
</protein>
<feature type="binding site" evidence="13">
    <location>
        <position position="27"/>
    </location>
    <ligand>
        <name>[4Fe-4S] cluster</name>
        <dbReference type="ChEBI" id="CHEBI:49883"/>
        <label>1</label>
    </ligand>
</feature>
<dbReference type="Pfam" id="PF01938">
    <property type="entry name" value="TRAM"/>
    <property type="match status" value="1"/>
</dbReference>
<dbReference type="Gene3D" id="3.40.50.12160">
    <property type="entry name" value="Methylthiotransferase, N-terminal domain"/>
    <property type="match status" value="1"/>
</dbReference>
<dbReference type="PROSITE" id="PS51918">
    <property type="entry name" value="RADICAL_SAM"/>
    <property type="match status" value="1"/>
</dbReference>
<feature type="binding site" evidence="13">
    <location>
        <position position="97"/>
    </location>
    <ligand>
        <name>[4Fe-4S] cluster</name>
        <dbReference type="ChEBI" id="CHEBI:49883"/>
        <label>1</label>
    </ligand>
</feature>
<dbReference type="InterPro" id="IPR038135">
    <property type="entry name" value="Methylthiotransferase_N_sf"/>
</dbReference>
<dbReference type="InterPro" id="IPR007197">
    <property type="entry name" value="rSAM"/>
</dbReference>
<comment type="cofactor">
    <cofactor evidence="13">
        <name>[4Fe-4S] cluster</name>
        <dbReference type="ChEBI" id="CHEBI:49883"/>
    </cofactor>
    <text evidence="13">Binds 2 [4Fe-4S] clusters. One cluster is coordinated with 3 cysteines and an exchangeable S-adenosyl-L-methionine.</text>
</comment>
<dbReference type="EMBL" id="DXGA01000023">
    <property type="protein sequence ID" value="HIW93111.1"/>
    <property type="molecule type" value="Genomic_DNA"/>
</dbReference>
<keyword evidence="5 13" id="KW-0479">Metal-binding</keyword>
<dbReference type="InterPro" id="IPR013848">
    <property type="entry name" value="Methylthiotransferase_N"/>
</dbReference>
<evidence type="ECO:0000256" key="10">
    <source>
        <dbReference type="ARBA" id="ARBA00068570"/>
    </source>
</evidence>
<evidence type="ECO:0000259" key="16">
    <source>
        <dbReference type="PROSITE" id="PS51918"/>
    </source>
</evidence>
<comment type="similarity">
    <text evidence="13">Belongs to the methylthiotransferase family. MiaB subfamily.</text>
</comment>
<dbReference type="Proteomes" id="UP000824192">
    <property type="component" value="Unassembled WGS sequence"/>
</dbReference>
<feature type="domain" description="Radical SAM core" evidence="16">
    <location>
        <begin position="159"/>
        <end position="389"/>
    </location>
</feature>
<evidence type="ECO:0000256" key="6">
    <source>
        <dbReference type="ARBA" id="ARBA00023004"/>
    </source>
</evidence>
<dbReference type="FunFam" id="3.80.30.20:FF:000001">
    <property type="entry name" value="tRNA-2-methylthio-N(6)-dimethylallyladenosine synthase 2"/>
    <property type="match status" value="1"/>
</dbReference>
<keyword evidence="13" id="KW-0819">tRNA processing</keyword>
<keyword evidence="2 13" id="KW-0004">4Fe-4S</keyword>
<dbReference type="Pfam" id="PF04055">
    <property type="entry name" value="Radical_SAM"/>
    <property type="match status" value="1"/>
</dbReference>
<dbReference type="GO" id="GO:0005829">
    <property type="term" value="C:cytosol"/>
    <property type="evidence" value="ECO:0007669"/>
    <property type="project" value="TreeGrafter"/>
</dbReference>
<dbReference type="GO" id="GO:0046872">
    <property type="term" value="F:metal ion binding"/>
    <property type="evidence" value="ECO:0007669"/>
    <property type="project" value="UniProtKB-KW"/>
</dbReference>
<organism evidence="17 18">
    <name type="scientific">Candidatus Flavonifractor merdipullorum</name>
    <dbReference type="NCBI Taxonomy" id="2838590"/>
    <lineage>
        <taxon>Bacteria</taxon>
        <taxon>Bacillati</taxon>
        <taxon>Bacillota</taxon>
        <taxon>Clostridia</taxon>
        <taxon>Eubacteriales</taxon>
        <taxon>Oscillospiraceae</taxon>
        <taxon>Flavonifractor</taxon>
    </lineage>
</organism>
<evidence type="ECO:0000256" key="9">
    <source>
        <dbReference type="ARBA" id="ARBA00051425"/>
    </source>
</evidence>
<dbReference type="GO" id="GO:0051539">
    <property type="term" value="F:4 iron, 4 sulfur cluster binding"/>
    <property type="evidence" value="ECO:0007669"/>
    <property type="project" value="UniProtKB-UniRule"/>
</dbReference>
<dbReference type="InterPro" id="IPR006638">
    <property type="entry name" value="Elp3/MiaA/NifB-like_rSAM"/>
</dbReference>
<dbReference type="PROSITE" id="PS51449">
    <property type="entry name" value="MTTASE_N"/>
    <property type="match status" value="1"/>
</dbReference>
<dbReference type="NCBIfam" id="TIGR00089">
    <property type="entry name" value="MiaB/RimO family radical SAM methylthiotransferase"/>
    <property type="match status" value="1"/>
</dbReference>
<dbReference type="CDD" id="cd01335">
    <property type="entry name" value="Radical_SAM"/>
    <property type="match status" value="1"/>
</dbReference>
<feature type="binding site" evidence="13">
    <location>
        <position position="180"/>
    </location>
    <ligand>
        <name>[4Fe-4S] cluster</name>
        <dbReference type="ChEBI" id="CHEBI:49883"/>
        <label>2</label>
        <note>4Fe-4S-S-AdoMet</note>
    </ligand>
</feature>
<evidence type="ECO:0000256" key="7">
    <source>
        <dbReference type="ARBA" id="ARBA00023014"/>
    </source>
</evidence>
<evidence type="ECO:0000256" key="5">
    <source>
        <dbReference type="ARBA" id="ARBA00022723"/>
    </source>
</evidence>
<dbReference type="Pfam" id="PF00919">
    <property type="entry name" value="UPF0004"/>
    <property type="match status" value="1"/>
</dbReference>
<dbReference type="InterPro" id="IPR023404">
    <property type="entry name" value="rSAM_horseshoe"/>
</dbReference>
<accession>A0A9D1RRG3</accession>
<dbReference type="GO" id="GO:0035597">
    <property type="term" value="F:tRNA-2-methylthio-N(6)-dimethylallyladenosine(37) synthase activity"/>
    <property type="evidence" value="ECO:0007669"/>
    <property type="project" value="UniProtKB-EC"/>
</dbReference>
<evidence type="ECO:0000256" key="12">
    <source>
        <dbReference type="ARBA" id="ARBA00081141"/>
    </source>
</evidence>
<proteinExistence type="inferred from homology"/>
<dbReference type="SFLD" id="SFLDG01061">
    <property type="entry name" value="methylthiotransferase"/>
    <property type="match status" value="1"/>
</dbReference>
<keyword evidence="7 13" id="KW-0411">Iron-sulfur</keyword>
<dbReference type="PANTHER" id="PTHR43020">
    <property type="entry name" value="CDK5 REGULATORY SUBUNIT-ASSOCIATED PROTEIN 1"/>
    <property type="match status" value="1"/>
</dbReference>
<dbReference type="NCBIfam" id="TIGR01574">
    <property type="entry name" value="miaB-methiolase"/>
    <property type="match status" value="1"/>
</dbReference>
<name>A0A9D1RRG3_9FIRM</name>
<sequence>MDYCQKVHAMNAALGHTPLAMVDTYGCQQNEADSERLRGYLSEMGYGFTDDEHQADLVLVNTCAIREHAEQRVLGNVGALTHTKRKNPNQIICLCGCMAQEPHVAKKVKESYHQVDLLFGPHALWRFPELLWRFKATGKRVFEFADDPGSIAEGIPVVRQGAVKAWVSIMYGCNNFCSYCIVPYVRGRERSRKPEVILEEIAGLVAEGYKDITLLGQNVNSWGKDLDCGMDFADLLQAAAEIPGEFLLRFMTSHPKDASQKLFDTMAASEKIAPCFHLPFQAGSDRVLKVMNRVYDRAGYLDKVRRLRAAIPDVVITSDVIVGFPGETAEEFEETMTLIDEVRFDALFTFIYSPRVGTPAASMPNPISREEKLSWFQRLVVRQDEISEEKHKAYIGKTVRCLVDGQDDKGLTARTGGNRLVRLPQGTEDLIGQFVDIHITGANKWSLSGEVV</sequence>
<reference evidence="17" key="2">
    <citation type="submission" date="2021-04" db="EMBL/GenBank/DDBJ databases">
        <authorList>
            <person name="Gilroy R."/>
        </authorList>
    </citation>
    <scope>NUCLEOTIDE SEQUENCE</scope>
    <source>
        <strain evidence="17">ChiGjej6B6-1540</strain>
    </source>
</reference>
<dbReference type="InterPro" id="IPR006463">
    <property type="entry name" value="MiaB_methiolase"/>
</dbReference>
<feature type="binding site" evidence="13">
    <location>
        <position position="173"/>
    </location>
    <ligand>
        <name>[4Fe-4S] cluster</name>
        <dbReference type="ChEBI" id="CHEBI:49883"/>
        <label>2</label>
        <note>4Fe-4S-S-AdoMet</note>
    </ligand>
</feature>
<dbReference type="InterPro" id="IPR020612">
    <property type="entry name" value="Methylthiotransferase_CS"/>
</dbReference>
<dbReference type="InterPro" id="IPR005839">
    <property type="entry name" value="Methylthiotransferase"/>
</dbReference>
<dbReference type="InterPro" id="IPR058240">
    <property type="entry name" value="rSAM_sf"/>
</dbReference>
<dbReference type="Gene3D" id="3.80.30.20">
    <property type="entry name" value="tm_1862 like domain"/>
    <property type="match status" value="1"/>
</dbReference>
<evidence type="ECO:0000313" key="18">
    <source>
        <dbReference type="Proteomes" id="UP000824192"/>
    </source>
</evidence>
<keyword evidence="6 13" id="KW-0408">Iron</keyword>
<evidence type="ECO:0000256" key="11">
    <source>
        <dbReference type="ARBA" id="ARBA00080698"/>
    </source>
</evidence>
<dbReference type="SMART" id="SM00729">
    <property type="entry name" value="Elp3"/>
    <property type="match status" value="1"/>
</dbReference>
<evidence type="ECO:0000256" key="3">
    <source>
        <dbReference type="ARBA" id="ARBA00022679"/>
    </source>
</evidence>
<dbReference type="PANTHER" id="PTHR43020:SF2">
    <property type="entry name" value="MITOCHONDRIAL TRNA METHYLTHIOTRANSFERASE CDK5RAP1"/>
    <property type="match status" value="1"/>
</dbReference>
<keyword evidence="13" id="KW-0963">Cytoplasm</keyword>
<dbReference type="InterPro" id="IPR002792">
    <property type="entry name" value="TRAM_dom"/>
</dbReference>
<evidence type="ECO:0000256" key="4">
    <source>
        <dbReference type="ARBA" id="ARBA00022691"/>
    </source>
</evidence>
<feature type="binding site" evidence="13">
    <location>
        <position position="177"/>
    </location>
    <ligand>
        <name>[4Fe-4S] cluster</name>
        <dbReference type="ChEBI" id="CHEBI:49883"/>
        <label>2</label>
        <note>4Fe-4S-S-AdoMet</note>
    </ligand>
</feature>
<comment type="caution">
    <text evidence="17">The sequence shown here is derived from an EMBL/GenBank/DDBJ whole genome shotgun (WGS) entry which is preliminary data.</text>
</comment>
<dbReference type="PROSITE" id="PS01278">
    <property type="entry name" value="MTTASE_RADICAL"/>
    <property type="match status" value="1"/>
</dbReference>
<dbReference type="SFLD" id="SFLDS00029">
    <property type="entry name" value="Radical_SAM"/>
    <property type="match status" value="1"/>
</dbReference>
<feature type="domain" description="TRAM" evidence="14">
    <location>
        <begin position="392"/>
        <end position="452"/>
    </location>
</feature>
<dbReference type="AlphaFoldDB" id="A0A9D1RRG3"/>
<dbReference type="FunFam" id="3.40.50.12160:FF:000003">
    <property type="entry name" value="CDK5 regulatory subunit-associated protein 1"/>
    <property type="match status" value="1"/>
</dbReference>
<comment type="subunit">
    <text evidence="13">Monomer.</text>
</comment>
<feature type="domain" description="MTTase N-terminal" evidence="15">
    <location>
        <begin position="18"/>
        <end position="136"/>
    </location>
</feature>